<dbReference type="EMBL" id="BSYO01000022">
    <property type="protein sequence ID" value="GMH21024.1"/>
    <property type="molecule type" value="Genomic_DNA"/>
</dbReference>
<accession>A0AAD3T1L0</accession>
<evidence type="ECO:0000256" key="1">
    <source>
        <dbReference type="SAM" id="MobiDB-lite"/>
    </source>
</evidence>
<gene>
    <name evidence="2" type="ORF">Nepgr_022866</name>
</gene>
<sequence>MLCLGDAHDGAVGNPLNVQLLLFLLPALEPKMVLLVSVLEHSDVVPCRATVESMGLALPGDHPRSLVMVSLMAESLLVEAGSSGVCPLAGPPSSPSTLSECLTSGTRDGLPLLPGEASEGCAASGYKGDYDLAKKSQKVANLNADEKVIPFHSDATCPDHFVAAVPPGSPKDIHYSDGGSGNAEGSKQIGIRDPSPQGTILFYSEMARAIRSLRQESSIWTSPILSKNTHVLLRF</sequence>
<protein>
    <submittedName>
        <fullName evidence="2">Uncharacterized protein</fullName>
    </submittedName>
</protein>
<evidence type="ECO:0000313" key="3">
    <source>
        <dbReference type="Proteomes" id="UP001279734"/>
    </source>
</evidence>
<keyword evidence="3" id="KW-1185">Reference proteome</keyword>
<proteinExistence type="predicted"/>
<organism evidence="2 3">
    <name type="scientific">Nepenthes gracilis</name>
    <name type="common">Slender pitcher plant</name>
    <dbReference type="NCBI Taxonomy" id="150966"/>
    <lineage>
        <taxon>Eukaryota</taxon>
        <taxon>Viridiplantae</taxon>
        <taxon>Streptophyta</taxon>
        <taxon>Embryophyta</taxon>
        <taxon>Tracheophyta</taxon>
        <taxon>Spermatophyta</taxon>
        <taxon>Magnoliopsida</taxon>
        <taxon>eudicotyledons</taxon>
        <taxon>Gunneridae</taxon>
        <taxon>Pentapetalae</taxon>
        <taxon>Caryophyllales</taxon>
        <taxon>Nepenthaceae</taxon>
        <taxon>Nepenthes</taxon>
    </lineage>
</organism>
<name>A0AAD3T1L0_NEPGR</name>
<feature type="region of interest" description="Disordered" evidence="1">
    <location>
        <begin position="168"/>
        <end position="194"/>
    </location>
</feature>
<comment type="caution">
    <text evidence="2">The sequence shown here is derived from an EMBL/GenBank/DDBJ whole genome shotgun (WGS) entry which is preliminary data.</text>
</comment>
<dbReference type="AlphaFoldDB" id="A0AAD3T1L0"/>
<evidence type="ECO:0000313" key="2">
    <source>
        <dbReference type="EMBL" id="GMH21024.1"/>
    </source>
</evidence>
<reference evidence="2" key="1">
    <citation type="submission" date="2023-05" db="EMBL/GenBank/DDBJ databases">
        <title>Nepenthes gracilis genome sequencing.</title>
        <authorList>
            <person name="Fukushima K."/>
        </authorList>
    </citation>
    <scope>NUCLEOTIDE SEQUENCE</scope>
    <source>
        <strain evidence="2">SING2019-196</strain>
    </source>
</reference>
<dbReference type="Proteomes" id="UP001279734">
    <property type="component" value="Unassembled WGS sequence"/>
</dbReference>